<keyword evidence="7 13" id="KW-0297">G-protein coupled receptor</keyword>
<dbReference type="GO" id="GO:0004984">
    <property type="term" value="F:olfactory receptor activity"/>
    <property type="evidence" value="ECO:0007669"/>
    <property type="project" value="InterPro"/>
</dbReference>
<dbReference type="SUPFAM" id="SSF81321">
    <property type="entry name" value="Family A G protein-coupled receptor-like"/>
    <property type="match status" value="1"/>
</dbReference>
<dbReference type="InterPro" id="IPR017452">
    <property type="entry name" value="GPCR_Rhodpsn_7TM"/>
</dbReference>
<evidence type="ECO:0000256" key="10">
    <source>
        <dbReference type="ARBA" id="ARBA00023170"/>
    </source>
</evidence>
<evidence type="ECO:0000256" key="2">
    <source>
        <dbReference type="ARBA" id="ARBA00022475"/>
    </source>
</evidence>
<keyword evidence="4 13" id="KW-0812">Transmembrane</keyword>
<keyword evidence="2 14" id="KW-1003">Cell membrane</keyword>
<feature type="transmembrane region" description="Helical" evidence="14">
    <location>
        <begin position="194"/>
        <end position="216"/>
    </location>
</feature>
<evidence type="ECO:0000256" key="13">
    <source>
        <dbReference type="RuleBase" id="RU000688"/>
    </source>
</evidence>
<dbReference type="InterPro" id="IPR000725">
    <property type="entry name" value="Olfact_rcpt"/>
</dbReference>
<proteinExistence type="inferred from homology"/>
<evidence type="ECO:0000256" key="5">
    <source>
        <dbReference type="ARBA" id="ARBA00022725"/>
    </source>
</evidence>
<evidence type="ECO:0000256" key="7">
    <source>
        <dbReference type="ARBA" id="ARBA00023040"/>
    </source>
</evidence>
<keyword evidence="17" id="KW-1185">Reference proteome</keyword>
<dbReference type="GO" id="GO:0005549">
    <property type="term" value="F:odorant binding"/>
    <property type="evidence" value="ECO:0007669"/>
    <property type="project" value="TreeGrafter"/>
</dbReference>
<dbReference type="Pfam" id="PF13853">
    <property type="entry name" value="7tm_4"/>
    <property type="match status" value="1"/>
</dbReference>
<keyword evidence="11" id="KW-0325">Glycoprotein</keyword>
<keyword evidence="9" id="KW-1015">Disulfide bond</keyword>
<dbReference type="PROSITE" id="PS50262">
    <property type="entry name" value="G_PROTEIN_RECEP_F1_2"/>
    <property type="match status" value="1"/>
</dbReference>
<keyword evidence="10 13" id="KW-0675">Receptor</keyword>
<dbReference type="InterPro" id="IPR052921">
    <property type="entry name" value="GPCR1_Superfamily_Member"/>
</dbReference>
<dbReference type="Ensembl" id="ENSSRHT00000101758.1">
    <property type="protein sequence ID" value="ENSSRHP00000099073.1"/>
    <property type="gene ID" value="ENSSRHG00000048615.1"/>
</dbReference>
<evidence type="ECO:0000256" key="12">
    <source>
        <dbReference type="ARBA" id="ARBA00023224"/>
    </source>
</evidence>
<dbReference type="PRINTS" id="PR00237">
    <property type="entry name" value="GPCRRHODOPSN"/>
</dbReference>
<feature type="transmembrane region" description="Helical" evidence="14">
    <location>
        <begin position="100"/>
        <end position="118"/>
    </location>
</feature>
<reference evidence="16" key="2">
    <citation type="submission" date="2025-09" db="UniProtKB">
        <authorList>
            <consortium name="Ensembl"/>
        </authorList>
    </citation>
    <scope>IDENTIFICATION</scope>
</reference>
<evidence type="ECO:0000313" key="17">
    <source>
        <dbReference type="Proteomes" id="UP000472270"/>
    </source>
</evidence>
<evidence type="ECO:0000259" key="15">
    <source>
        <dbReference type="PROSITE" id="PS50262"/>
    </source>
</evidence>
<keyword evidence="3 14" id="KW-0716">Sensory transduction</keyword>
<dbReference type="PANTHER" id="PTHR26451:SF885">
    <property type="entry name" value="OLFACTORY RECEPTOR"/>
    <property type="match status" value="1"/>
</dbReference>
<evidence type="ECO:0000256" key="1">
    <source>
        <dbReference type="ARBA" id="ARBA00004651"/>
    </source>
</evidence>
<evidence type="ECO:0000256" key="11">
    <source>
        <dbReference type="ARBA" id="ARBA00023180"/>
    </source>
</evidence>
<evidence type="ECO:0000313" key="16">
    <source>
        <dbReference type="Ensembl" id="ENSSRHP00000099073.1"/>
    </source>
</evidence>
<comment type="subcellular location">
    <subcellularLocation>
        <location evidence="1 14">Cell membrane</location>
        <topology evidence="1 14">Multi-pass membrane protein</topology>
    </subcellularLocation>
</comment>
<keyword evidence="6 14" id="KW-1133">Transmembrane helix</keyword>
<dbReference type="GO" id="GO:0005886">
    <property type="term" value="C:plasma membrane"/>
    <property type="evidence" value="ECO:0007669"/>
    <property type="project" value="UniProtKB-SubCell"/>
</dbReference>
<keyword evidence="8 14" id="KW-0472">Membrane</keyword>
<dbReference type="Gene3D" id="1.20.1070.10">
    <property type="entry name" value="Rhodopsin 7-helix transmembrane proteins"/>
    <property type="match status" value="1"/>
</dbReference>
<organism evidence="16 17">
    <name type="scientific">Sinocyclocheilus rhinocerous</name>
    <dbReference type="NCBI Taxonomy" id="307959"/>
    <lineage>
        <taxon>Eukaryota</taxon>
        <taxon>Metazoa</taxon>
        <taxon>Chordata</taxon>
        <taxon>Craniata</taxon>
        <taxon>Vertebrata</taxon>
        <taxon>Euteleostomi</taxon>
        <taxon>Actinopterygii</taxon>
        <taxon>Neopterygii</taxon>
        <taxon>Teleostei</taxon>
        <taxon>Ostariophysi</taxon>
        <taxon>Cypriniformes</taxon>
        <taxon>Cyprinidae</taxon>
        <taxon>Cyprininae</taxon>
        <taxon>Sinocyclocheilus</taxon>
    </lineage>
</organism>
<reference evidence="16" key="1">
    <citation type="submission" date="2025-08" db="UniProtKB">
        <authorList>
            <consortium name="Ensembl"/>
        </authorList>
    </citation>
    <scope>IDENTIFICATION</scope>
</reference>
<evidence type="ECO:0000256" key="14">
    <source>
        <dbReference type="RuleBase" id="RU363047"/>
    </source>
</evidence>
<keyword evidence="12 13" id="KW-0807">Transducer</keyword>
<evidence type="ECO:0000256" key="4">
    <source>
        <dbReference type="ARBA" id="ARBA00022692"/>
    </source>
</evidence>
<evidence type="ECO:0000256" key="8">
    <source>
        <dbReference type="ARBA" id="ARBA00023136"/>
    </source>
</evidence>
<comment type="similarity">
    <text evidence="13">Belongs to the G-protein coupled receptor 1 family.</text>
</comment>
<feature type="transmembrane region" description="Helical" evidence="14">
    <location>
        <begin position="275"/>
        <end position="293"/>
    </location>
</feature>
<accession>A0A673N6Z5</accession>
<dbReference type="AlphaFoldDB" id="A0A673N6Z5"/>
<dbReference type="PROSITE" id="PS00237">
    <property type="entry name" value="G_PROTEIN_RECEP_F1_1"/>
    <property type="match status" value="1"/>
</dbReference>
<evidence type="ECO:0000256" key="6">
    <source>
        <dbReference type="ARBA" id="ARBA00022989"/>
    </source>
</evidence>
<evidence type="ECO:0000256" key="3">
    <source>
        <dbReference type="ARBA" id="ARBA00022606"/>
    </source>
</evidence>
<evidence type="ECO:0000256" key="9">
    <source>
        <dbReference type="ARBA" id="ARBA00023157"/>
    </source>
</evidence>
<dbReference type="FunFam" id="1.20.1070.10:FF:000024">
    <property type="entry name" value="Olfactory receptor"/>
    <property type="match status" value="1"/>
</dbReference>
<sequence>MKNSSAVSSIVLEAFYRMEDLKYLYFVIFLMLYMLVLFANAIVIFVIIINKVLHNPMNYFLCNLAVNGIYGGTALLPPLLGTLMSPTHEVSLACCKAQIYFLHTYAIIEFTILSVMCYDRYVAICYPLQYHSIMTITKVYKLIAFSWGYPLVAFVVFFIMTLRLTICQNRLGRVYCLNFYLVKMSCGNTYIESILGLFFVVVYSFPQLAMTFYSYGHILKICFTTTKQSKIKALKTCTPHLFAVLNYSVGCFFEIVQSRFDTSYLSFETQMFMSLYFIIFSPILNPAIYGMSVKTLRDNIFRLVGSKKKKMVIVFKVGSLEHK</sequence>
<keyword evidence="5 14" id="KW-0552">Olfaction</keyword>
<feature type="transmembrane region" description="Helical" evidence="14">
    <location>
        <begin position="23"/>
        <end position="48"/>
    </location>
</feature>
<dbReference type="Proteomes" id="UP000472270">
    <property type="component" value="Unassembled WGS sequence"/>
</dbReference>
<dbReference type="PANTHER" id="PTHR26451">
    <property type="entry name" value="G_PROTEIN_RECEP_F1_2 DOMAIN-CONTAINING PROTEIN"/>
    <property type="match status" value="1"/>
</dbReference>
<dbReference type="PRINTS" id="PR00245">
    <property type="entry name" value="OLFACTORYR"/>
</dbReference>
<feature type="transmembrane region" description="Helical" evidence="14">
    <location>
        <begin position="237"/>
        <end position="255"/>
    </location>
</feature>
<feature type="transmembrane region" description="Helical" evidence="14">
    <location>
        <begin position="60"/>
        <end position="80"/>
    </location>
</feature>
<name>A0A673N6Z5_9TELE</name>
<feature type="transmembrane region" description="Helical" evidence="14">
    <location>
        <begin position="139"/>
        <end position="160"/>
    </location>
</feature>
<feature type="domain" description="G-protein coupled receptors family 1 profile" evidence="15">
    <location>
        <begin position="39"/>
        <end position="289"/>
    </location>
</feature>
<dbReference type="GO" id="GO:0004930">
    <property type="term" value="F:G protein-coupled receptor activity"/>
    <property type="evidence" value="ECO:0007669"/>
    <property type="project" value="UniProtKB-KW"/>
</dbReference>
<protein>
    <recommendedName>
        <fullName evidence="14">Olfactory receptor</fullName>
    </recommendedName>
</protein>
<dbReference type="InterPro" id="IPR000276">
    <property type="entry name" value="GPCR_Rhodpsn"/>
</dbReference>